<proteinExistence type="predicted"/>
<dbReference type="Pfam" id="PF08668">
    <property type="entry name" value="HDOD"/>
    <property type="match status" value="1"/>
</dbReference>
<dbReference type="PANTHER" id="PTHR33525:SF3">
    <property type="entry name" value="RIBONUCLEASE Y"/>
    <property type="match status" value="1"/>
</dbReference>
<sequence length="287" mass="31130">MTQIAPEIERKLGIVVERMPAFPKSVQKILEITRNINCTPRELVGIIEKDPVITLKVLRVVNSAQLSLPTKITSINQSVVYLGVNTIKNLALSIAAIGILPATNAAGFDIQRYLMHSLTTAAFARQLCSVYAAGEADPGDCYIAGLLHDFGKIVFAQFMPEQFRQVLARSAETPQPSHHAELELIGADHTVVGAMLADKWQFPAALVDSIRSHHSPDAPATAMNDCLRMADLISRKLGDVTNPYREGESPINPVRFGTDLARVVAALGDTDRMTAEATNFAQAGMSK</sequence>
<organism evidence="2">
    <name type="scientific">mine drainage metagenome</name>
    <dbReference type="NCBI Taxonomy" id="410659"/>
    <lineage>
        <taxon>unclassified sequences</taxon>
        <taxon>metagenomes</taxon>
        <taxon>ecological metagenomes</taxon>
    </lineage>
</organism>
<dbReference type="PROSITE" id="PS51833">
    <property type="entry name" value="HDOD"/>
    <property type="match status" value="1"/>
</dbReference>
<evidence type="ECO:0000259" key="1">
    <source>
        <dbReference type="PROSITE" id="PS51833"/>
    </source>
</evidence>
<feature type="domain" description="HDOD" evidence="1">
    <location>
        <begin position="19"/>
        <end position="216"/>
    </location>
</feature>
<protein>
    <submittedName>
        <fullName evidence="2">Ribonuclease Y</fullName>
    </submittedName>
</protein>
<dbReference type="AlphaFoldDB" id="A0A1J5R413"/>
<dbReference type="InterPro" id="IPR052340">
    <property type="entry name" value="RNase_Y/CdgJ"/>
</dbReference>
<dbReference type="SUPFAM" id="SSF109604">
    <property type="entry name" value="HD-domain/PDEase-like"/>
    <property type="match status" value="1"/>
</dbReference>
<dbReference type="NCBIfam" id="TIGR00277">
    <property type="entry name" value="HDIG"/>
    <property type="match status" value="1"/>
</dbReference>
<dbReference type="SMART" id="SM00471">
    <property type="entry name" value="HDc"/>
    <property type="match status" value="1"/>
</dbReference>
<comment type="caution">
    <text evidence="2">The sequence shown here is derived from an EMBL/GenBank/DDBJ whole genome shotgun (WGS) entry which is preliminary data.</text>
</comment>
<dbReference type="Gene3D" id="1.10.3210.10">
    <property type="entry name" value="Hypothetical protein af1432"/>
    <property type="match status" value="1"/>
</dbReference>
<accession>A0A1J5R413</accession>
<name>A0A1J5R413_9ZZZZ</name>
<dbReference type="PANTHER" id="PTHR33525">
    <property type="match status" value="1"/>
</dbReference>
<evidence type="ECO:0000313" key="2">
    <source>
        <dbReference type="EMBL" id="OIQ86791.1"/>
    </source>
</evidence>
<reference evidence="2" key="1">
    <citation type="submission" date="2016-10" db="EMBL/GenBank/DDBJ databases">
        <title>Sequence of Gallionella enrichment culture.</title>
        <authorList>
            <person name="Poehlein A."/>
            <person name="Muehling M."/>
            <person name="Daniel R."/>
        </authorList>
    </citation>
    <scope>NUCLEOTIDE SEQUENCE</scope>
</reference>
<dbReference type="InterPro" id="IPR013976">
    <property type="entry name" value="HDOD"/>
</dbReference>
<dbReference type="InterPro" id="IPR003607">
    <property type="entry name" value="HD/PDEase_dom"/>
</dbReference>
<dbReference type="InterPro" id="IPR006675">
    <property type="entry name" value="HDIG_dom"/>
</dbReference>
<dbReference type="CDD" id="cd00077">
    <property type="entry name" value="HDc"/>
    <property type="match status" value="1"/>
</dbReference>
<gene>
    <name evidence="2" type="primary">rny_13</name>
    <name evidence="2" type="ORF">GALL_313410</name>
</gene>
<dbReference type="EMBL" id="MLJW01000458">
    <property type="protein sequence ID" value="OIQ86791.1"/>
    <property type="molecule type" value="Genomic_DNA"/>
</dbReference>